<gene>
    <name evidence="3" type="ORF">BST11_13400</name>
    <name evidence="2" type="ORF">H7K38_26525</name>
</gene>
<dbReference type="EMBL" id="JACKVH010000030">
    <property type="protein sequence ID" value="MCV7382174.1"/>
    <property type="molecule type" value="Genomic_DNA"/>
</dbReference>
<dbReference type="Pfam" id="PF12728">
    <property type="entry name" value="HTH_17"/>
    <property type="match status" value="1"/>
</dbReference>
<reference evidence="2" key="2">
    <citation type="submission" date="2020-07" db="EMBL/GenBank/DDBJ databases">
        <authorList>
            <person name="Pettersson B.M.F."/>
            <person name="Behra P.R.K."/>
            <person name="Ramesh M."/>
            <person name="Das S."/>
            <person name="Dasgupta S."/>
            <person name="Kirsebom L.A."/>
        </authorList>
    </citation>
    <scope>NUCLEOTIDE SEQUENCE</scope>
    <source>
        <strain evidence="2">CCUG 55640</strain>
    </source>
</reference>
<evidence type="ECO:0000313" key="5">
    <source>
        <dbReference type="Proteomes" id="UP001141650"/>
    </source>
</evidence>
<dbReference type="Proteomes" id="UP001141650">
    <property type="component" value="Unassembled WGS sequence"/>
</dbReference>
<dbReference type="RefSeq" id="WP_083138419.1">
    <property type="nucleotide sequence ID" value="NZ_JACKVH010000030.1"/>
</dbReference>
<feature type="domain" description="Helix-turn-helix" evidence="1">
    <location>
        <begin position="6"/>
        <end position="58"/>
    </location>
</feature>
<dbReference type="Proteomes" id="UP000192319">
    <property type="component" value="Unassembled WGS sequence"/>
</dbReference>
<dbReference type="EMBL" id="MVHD01000019">
    <property type="protein sequence ID" value="OQZ90372.1"/>
    <property type="molecule type" value="Genomic_DNA"/>
</dbReference>
<proteinExistence type="predicted"/>
<accession>A0AA41Y0F4</accession>
<protein>
    <submittedName>
        <fullName evidence="3">DNA-binding protein</fullName>
    </submittedName>
    <submittedName>
        <fullName evidence="2">Helix-turn-helix domain-containing protein</fullName>
    </submittedName>
</protein>
<reference evidence="3 4" key="1">
    <citation type="submission" date="2017-02" db="EMBL/GenBank/DDBJ databases">
        <title>The new phylogeny of genus Mycobacterium.</title>
        <authorList>
            <person name="Tortoli E."/>
            <person name="Trovato A."/>
            <person name="Cirillo D.M."/>
        </authorList>
    </citation>
    <scope>NUCLEOTIDE SEQUENCE [LARGE SCALE GENOMIC DNA]</scope>
    <source>
        <strain evidence="3 4">DSM 45230</strain>
    </source>
</reference>
<evidence type="ECO:0000259" key="1">
    <source>
        <dbReference type="Pfam" id="PF12728"/>
    </source>
</evidence>
<comment type="caution">
    <text evidence="2">The sequence shown here is derived from an EMBL/GenBank/DDBJ whole genome shotgun (WGS) entry which is preliminary data.</text>
</comment>
<reference evidence="2" key="3">
    <citation type="journal article" date="2022" name="BMC Genomics">
        <title>Comparative genome analysis of mycobacteria focusing on tRNA and non-coding RNA.</title>
        <authorList>
            <person name="Behra P.R.K."/>
            <person name="Pettersson B.M.F."/>
            <person name="Ramesh M."/>
            <person name="Das S."/>
            <person name="Dasgupta S."/>
            <person name="Kirsebom L.A."/>
        </authorList>
    </citation>
    <scope>NUCLEOTIDE SEQUENCE</scope>
    <source>
        <strain evidence="2">CCUG 55640</strain>
    </source>
</reference>
<evidence type="ECO:0000313" key="4">
    <source>
        <dbReference type="Proteomes" id="UP000192319"/>
    </source>
</evidence>
<organism evidence="2 5">
    <name type="scientific">Mycobacterium alsense</name>
    <dbReference type="NCBI Taxonomy" id="324058"/>
    <lineage>
        <taxon>Bacteria</taxon>
        <taxon>Bacillati</taxon>
        <taxon>Actinomycetota</taxon>
        <taxon>Actinomycetes</taxon>
        <taxon>Mycobacteriales</taxon>
        <taxon>Mycobacteriaceae</taxon>
        <taxon>Mycobacterium</taxon>
    </lineage>
</organism>
<sequence length="69" mass="7630">MSGSLFLSTQQVSTITGIPAATLRFWRHKGDEGPPSFRLGPRRIVYRQDLLNEWLAEQEATTQRGGGAA</sequence>
<dbReference type="GO" id="GO:0003677">
    <property type="term" value="F:DNA binding"/>
    <property type="evidence" value="ECO:0007669"/>
    <property type="project" value="UniProtKB-KW"/>
</dbReference>
<dbReference type="AlphaFoldDB" id="A0AA41Y0F4"/>
<dbReference type="InterPro" id="IPR041657">
    <property type="entry name" value="HTH_17"/>
</dbReference>
<dbReference type="InterPro" id="IPR009061">
    <property type="entry name" value="DNA-bd_dom_put_sf"/>
</dbReference>
<keyword evidence="4" id="KW-1185">Reference proteome</keyword>
<dbReference type="SUPFAM" id="SSF46955">
    <property type="entry name" value="Putative DNA-binding domain"/>
    <property type="match status" value="1"/>
</dbReference>
<name>A0AA41Y0F4_9MYCO</name>
<evidence type="ECO:0000313" key="3">
    <source>
        <dbReference type="EMBL" id="OQZ90372.1"/>
    </source>
</evidence>
<evidence type="ECO:0000313" key="2">
    <source>
        <dbReference type="EMBL" id="MCV7382174.1"/>
    </source>
</evidence>
<keyword evidence="3" id="KW-0238">DNA-binding</keyword>